<dbReference type="OrthoDB" id="19923at2759"/>
<dbReference type="STRING" id="461836.A0A0L0D982"/>
<dbReference type="CDD" id="cd00159">
    <property type="entry name" value="RhoGAP"/>
    <property type="match status" value="1"/>
</dbReference>
<evidence type="ECO:0000256" key="1">
    <source>
        <dbReference type="ARBA" id="ARBA00022468"/>
    </source>
</evidence>
<dbReference type="AlphaFoldDB" id="A0A0L0D982"/>
<dbReference type="Gene3D" id="1.10.555.10">
    <property type="entry name" value="Rho GTPase activation protein"/>
    <property type="match status" value="1"/>
</dbReference>
<dbReference type="InterPro" id="IPR050729">
    <property type="entry name" value="Rho-GAP"/>
</dbReference>
<organism evidence="4 5">
    <name type="scientific">Thecamonas trahens ATCC 50062</name>
    <dbReference type="NCBI Taxonomy" id="461836"/>
    <lineage>
        <taxon>Eukaryota</taxon>
        <taxon>Apusozoa</taxon>
        <taxon>Apusomonadida</taxon>
        <taxon>Apusomonadidae</taxon>
        <taxon>Thecamonas</taxon>
    </lineage>
</organism>
<dbReference type="GO" id="GO:0005096">
    <property type="term" value="F:GTPase activator activity"/>
    <property type="evidence" value="ECO:0007669"/>
    <property type="project" value="UniProtKB-KW"/>
</dbReference>
<dbReference type="InterPro" id="IPR000198">
    <property type="entry name" value="RhoGAP_dom"/>
</dbReference>
<dbReference type="GO" id="GO:0005737">
    <property type="term" value="C:cytoplasm"/>
    <property type="evidence" value="ECO:0007669"/>
    <property type="project" value="TreeGrafter"/>
</dbReference>
<feature type="domain" description="Rho-GAP" evidence="3">
    <location>
        <begin position="33"/>
        <end position="223"/>
    </location>
</feature>
<dbReference type="Proteomes" id="UP000054408">
    <property type="component" value="Unassembled WGS sequence"/>
</dbReference>
<dbReference type="RefSeq" id="XP_013758359.1">
    <property type="nucleotide sequence ID" value="XM_013902905.1"/>
</dbReference>
<proteinExistence type="predicted"/>
<feature type="region of interest" description="Disordered" evidence="2">
    <location>
        <begin position="234"/>
        <end position="254"/>
    </location>
</feature>
<sequence length="294" mass="32323">MVFGRKSKKGRSSSGGGKAAGAVAATRGCTFGVEMKDHMAWARSKGYKDNVPPIIKQTVQFLSRESCIKLPGLFRKAGDFAEAKVIRKAYETNGMVNLDSIRDEHTMAKTLKDYLRELPTPLIPYELYPVCIDMQRTVNDPDAKRDAVRELMQSLDPLARTTLKYLLSFFRKVSQHSDDNLMTPSNIALVIGPNILRTTDLGTEVRNTGFVAQFVTELITLKFCPSSTKYSAASASAPSPSYSSDHATAGVDYLDDESDDDDDFDLDALVSNTARMSGSQVAMPCRHSENGAVW</sequence>
<dbReference type="SMART" id="SM00324">
    <property type="entry name" value="RhoGAP"/>
    <property type="match status" value="1"/>
</dbReference>
<feature type="compositionally biased region" description="Low complexity" evidence="2">
    <location>
        <begin position="234"/>
        <end position="244"/>
    </location>
</feature>
<dbReference type="InterPro" id="IPR008936">
    <property type="entry name" value="Rho_GTPase_activation_prot"/>
</dbReference>
<keyword evidence="1" id="KW-0343">GTPase activation</keyword>
<name>A0A0L0D982_THETB</name>
<evidence type="ECO:0000313" key="4">
    <source>
        <dbReference type="EMBL" id="KNC48942.1"/>
    </source>
</evidence>
<evidence type="ECO:0000313" key="5">
    <source>
        <dbReference type="Proteomes" id="UP000054408"/>
    </source>
</evidence>
<dbReference type="GO" id="GO:0007165">
    <property type="term" value="P:signal transduction"/>
    <property type="evidence" value="ECO:0007669"/>
    <property type="project" value="InterPro"/>
</dbReference>
<dbReference type="EMBL" id="GL349452">
    <property type="protein sequence ID" value="KNC48942.1"/>
    <property type="molecule type" value="Genomic_DNA"/>
</dbReference>
<reference evidence="4 5" key="1">
    <citation type="submission" date="2010-05" db="EMBL/GenBank/DDBJ databases">
        <title>The Genome Sequence of Thecamonas trahens ATCC 50062.</title>
        <authorList>
            <consortium name="The Broad Institute Genome Sequencing Platform"/>
            <person name="Russ C."/>
            <person name="Cuomo C."/>
            <person name="Shea T."/>
            <person name="Young S.K."/>
            <person name="Zeng Q."/>
            <person name="Koehrsen M."/>
            <person name="Haas B."/>
            <person name="Borodovsky M."/>
            <person name="Guigo R."/>
            <person name="Alvarado L."/>
            <person name="Berlin A."/>
            <person name="Bochicchio J."/>
            <person name="Borenstein D."/>
            <person name="Chapman S."/>
            <person name="Chen Z."/>
            <person name="Freedman E."/>
            <person name="Gellesch M."/>
            <person name="Goldberg J."/>
            <person name="Griggs A."/>
            <person name="Gujja S."/>
            <person name="Heilman E."/>
            <person name="Heiman D."/>
            <person name="Hepburn T."/>
            <person name="Howarth C."/>
            <person name="Jen D."/>
            <person name="Larson L."/>
            <person name="Mehta T."/>
            <person name="Park D."/>
            <person name="Pearson M."/>
            <person name="Roberts A."/>
            <person name="Saif S."/>
            <person name="Shenoy N."/>
            <person name="Sisk P."/>
            <person name="Stolte C."/>
            <person name="Sykes S."/>
            <person name="Thomson T."/>
            <person name="Walk T."/>
            <person name="White J."/>
            <person name="Yandava C."/>
            <person name="Burger G."/>
            <person name="Gray M.W."/>
            <person name="Holland P.W.H."/>
            <person name="King N."/>
            <person name="Lang F.B.F."/>
            <person name="Roger A.J."/>
            <person name="Ruiz-Trillo I."/>
            <person name="Lander E."/>
            <person name="Nusbaum C."/>
        </authorList>
    </citation>
    <scope>NUCLEOTIDE SEQUENCE [LARGE SCALE GENOMIC DNA]</scope>
    <source>
        <strain evidence="4 5">ATCC 50062</strain>
    </source>
</reference>
<dbReference type="PROSITE" id="PS50238">
    <property type="entry name" value="RHOGAP"/>
    <property type="match status" value="1"/>
</dbReference>
<dbReference type="Pfam" id="PF00620">
    <property type="entry name" value="RhoGAP"/>
    <property type="match status" value="1"/>
</dbReference>
<dbReference type="PANTHER" id="PTHR23176:SF129">
    <property type="entry name" value="RHO GTPASE ACTIVATING PROTEIN AT 16F, ISOFORM E-RELATED"/>
    <property type="match status" value="1"/>
</dbReference>
<evidence type="ECO:0000259" key="3">
    <source>
        <dbReference type="PROSITE" id="PS50238"/>
    </source>
</evidence>
<dbReference type="GeneID" id="25564221"/>
<accession>A0A0L0D982</accession>
<protein>
    <recommendedName>
        <fullName evidence="3">Rho-GAP domain-containing protein</fullName>
    </recommendedName>
</protein>
<dbReference type="eggNOG" id="KOG4270">
    <property type="taxonomic scope" value="Eukaryota"/>
</dbReference>
<feature type="region of interest" description="Disordered" evidence="2">
    <location>
        <begin position="1"/>
        <end position="20"/>
    </location>
</feature>
<gene>
    <name evidence="4" type="ORF">AMSG_04687</name>
</gene>
<dbReference type="PANTHER" id="PTHR23176">
    <property type="entry name" value="RHO/RAC/CDC GTPASE-ACTIVATING PROTEIN"/>
    <property type="match status" value="1"/>
</dbReference>
<dbReference type="SUPFAM" id="SSF48350">
    <property type="entry name" value="GTPase activation domain, GAP"/>
    <property type="match status" value="1"/>
</dbReference>
<feature type="compositionally biased region" description="Basic residues" evidence="2">
    <location>
        <begin position="1"/>
        <end position="11"/>
    </location>
</feature>
<keyword evidence="5" id="KW-1185">Reference proteome</keyword>
<evidence type="ECO:0000256" key="2">
    <source>
        <dbReference type="SAM" id="MobiDB-lite"/>
    </source>
</evidence>